<name>A0AA38RE25_9PEZI</name>
<keyword evidence="2" id="KW-1185">Reference proteome</keyword>
<dbReference type="Proteomes" id="UP001174691">
    <property type="component" value="Unassembled WGS sequence"/>
</dbReference>
<proteinExistence type="predicted"/>
<dbReference type="AlphaFoldDB" id="A0AA38RE25"/>
<evidence type="ECO:0000313" key="1">
    <source>
        <dbReference type="EMBL" id="KAJ9133621.1"/>
    </source>
</evidence>
<organism evidence="1 2">
    <name type="scientific">Coniochaeta hoffmannii</name>
    <dbReference type="NCBI Taxonomy" id="91930"/>
    <lineage>
        <taxon>Eukaryota</taxon>
        <taxon>Fungi</taxon>
        <taxon>Dikarya</taxon>
        <taxon>Ascomycota</taxon>
        <taxon>Pezizomycotina</taxon>
        <taxon>Sordariomycetes</taxon>
        <taxon>Sordariomycetidae</taxon>
        <taxon>Coniochaetales</taxon>
        <taxon>Coniochaetaceae</taxon>
        <taxon>Coniochaeta</taxon>
    </lineage>
</organism>
<evidence type="ECO:0008006" key="3">
    <source>
        <dbReference type="Google" id="ProtNLM"/>
    </source>
</evidence>
<comment type="caution">
    <text evidence="1">The sequence shown here is derived from an EMBL/GenBank/DDBJ whole genome shotgun (WGS) entry which is preliminary data.</text>
</comment>
<gene>
    <name evidence="1" type="ORF">NKR19_g8984</name>
</gene>
<sequence length="248" mass="28550">MAHLAPAAAYHADDACPLPARLPSCTIHQQLTCRLFGLPSEIRQRIYSYYLSFTPADLAAGETLRPTHTYLDEDESRPRHCRPLPALMLACRRGYAELAPLAHGAAAVRVQRRGAYEERRVGVAFHGVLWLWRLRRLVLVVEMEHANWNAWVPFFVGLVARAPALEHLVIDWAPWDAEIGAKKVGWQRRQHENKEDEFLRAVEGLRELKTVWLYGRGVPQGWRERIEKNTGAKVLKFRDRWWSEADMG</sequence>
<reference evidence="1" key="1">
    <citation type="submission" date="2022-07" db="EMBL/GenBank/DDBJ databases">
        <title>Fungi with potential for degradation of polypropylene.</title>
        <authorList>
            <person name="Gostincar C."/>
        </authorList>
    </citation>
    <scope>NUCLEOTIDE SEQUENCE</scope>
    <source>
        <strain evidence="1">EXF-13287</strain>
    </source>
</reference>
<dbReference type="EMBL" id="JANBVN010000198">
    <property type="protein sequence ID" value="KAJ9133621.1"/>
    <property type="molecule type" value="Genomic_DNA"/>
</dbReference>
<accession>A0AA38RE25</accession>
<evidence type="ECO:0000313" key="2">
    <source>
        <dbReference type="Proteomes" id="UP001174691"/>
    </source>
</evidence>
<protein>
    <recommendedName>
        <fullName evidence="3">F-box domain-containing protein</fullName>
    </recommendedName>
</protein>